<dbReference type="WBParaSite" id="MBELARI_LOCUS6502">
    <property type="protein sequence ID" value="MBELARI_LOCUS6502"/>
    <property type="gene ID" value="MBELARI_LOCUS6502"/>
</dbReference>
<feature type="active site" description="Proton donor" evidence="10">
    <location>
        <position position="56"/>
    </location>
</feature>
<dbReference type="InterPro" id="IPR016193">
    <property type="entry name" value="Cytidine_deaminase-like"/>
</dbReference>
<evidence type="ECO:0000259" key="14">
    <source>
        <dbReference type="PROSITE" id="PS51747"/>
    </source>
</evidence>
<evidence type="ECO:0000256" key="11">
    <source>
        <dbReference type="PIRSR" id="PIRSR606262-2"/>
    </source>
</evidence>
<sequence length="140" mass="14900">MTSDEDLMAKAVAALPLAYCRYSKFPVAAALLCKDGTVFTGVNVENASYGGTICAERSAYVAAVSQGKREFLTIAIATELEAPAAPCGICRQFMNEFGNIKVILGSSKNCKTLVTTIKELLPHSFGPTDLSNHATELAYN</sequence>
<evidence type="ECO:0000256" key="13">
    <source>
        <dbReference type="RuleBase" id="RU364006"/>
    </source>
</evidence>
<dbReference type="AlphaFoldDB" id="A0AAF3FLM1"/>
<dbReference type="GO" id="GO:0055086">
    <property type="term" value="P:nucleobase-containing small molecule metabolic process"/>
    <property type="evidence" value="ECO:0007669"/>
    <property type="project" value="UniProtKB-ARBA"/>
</dbReference>
<accession>A0AAF3FLM1</accession>
<dbReference type="FunFam" id="3.40.140.10:FF:000008">
    <property type="entry name" value="Cytidine deaminase"/>
    <property type="match status" value="1"/>
</dbReference>
<feature type="binding site" evidence="11">
    <location>
        <begin position="43"/>
        <end position="49"/>
    </location>
    <ligand>
        <name>substrate</name>
    </ligand>
</feature>
<dbReference type="GO" id="GO:0004126">
    <property type="term" value="F:cytidine deaminase activity"/>
    <property type="evidence" value="ECO:0007669"/>
    <property type="project" value="UniProtKB-UniRule"/>
</dbReference>
<dbReference type="InterPro" id="IPR002125">
    <property type="entry name" value="CMP_dCMP_dom"/>
</dbReference>
<comment type="catalytic activity">
    <reaction evidence="13">
        <text>2'-deoxycytidine + H2O + H(+) = 2'-deoxyuridine + NH4(+)</text>
        <dbReference type="Rhea" id="RHEA:13433"/>
        <dbReference type="ChEBI" id="CHEBI:15377"/>
        <dbReference type="ChEBI" id="CHEBI:15378"/>
        <dbReference type="ChEBI" id="CHEBI:15698"/>
        <dbReference type="ChEBI" id="CHEBI:16450"/>
        <dbReference type="ChEBI" id="CHEBI:28938"/>
        <dbReference type="EC" id="3.5.4.5"/>
    </reaction>
</comment>
<evidence type="ECO:0000313" key="16">
    <source>
        <dbReference type="WBParaSite" id="MBELARI_LOCUS6502"/>
    </source>
</evidence>
<dbReference type="PROSITE" id="PS51747">
    <property type="entry name" value="CYT_DCMP_DEAMINASES_2"/>
    <property type="match status" value="1"/>
</dbReference>
<evidence type="ECO:0000256" key="4">
    <source>
        <dbReference type="ARBA" id="ARBA00012783"/>
    </source>
</evidence>
<evidence type="ECO:0000256" key="1">
    <source>
        <dbReference type="ARBA" id="ARBA00001947"/>
    </source>
</evidence>
<dbReference type="GO" id="GO:0072527">
    <property type="term" value="P:pyrimidine-containing compound metabolic process"/>
    <property type="evidence" value="ECO:0007669"/>
    <property type="project" value="UniProtKB-ARBA"/>
</dbReference>
<keyword evidence="7 12" id="KW-0862">Zinc</keyword>
<dbReference type="InterPro" id="IPR006262">
    <property type="entry name" value="Cyt_deam_tetra"/>
</dbReference>
<keyword evidence="5 12" id="KW-0479">Metal-binding</keyword>
<evidence type="ECO:0000256" key="3">
    <source>
        <dbReference type="ARBA" id="ARBA00006576"/>
    </source>
</evidence>
<dbReference type="Pfam" id="PF00383">
    <property type="entry name" value="dCMP_cyt_deam_1"/>
    <property type="match status" value="1"/>
</dbReference>
<dbReference type="CDD" id="cd01283">
    <property type="entry name" value="cytidine_deaminase"/>
    <property type="match status" value="1"/>
</dbReference>
<dbReference type="GO" id="GO:0008270">
    <property type="term" value="F:zinc ion binding"/>
    <property type="evidence" value="ECO:0007669"/>
    <property type="project" value="UniProtKB-UniRule"/>
</dbReference>
<protein>
    <recommendedName>
        <fullName evidence="4 13">Cytidine deaminase</fullName>
        <ecNumber evidence="4 13">3.5.4.5</ecNumber>
    </recommendedName>
    <alternativeName>
        <fullName evidence="8 13">Cytidine aminohydrolase</fullName>
    </alternativeName>
</protein>
<evidence type="ECO:0000256" key="5">
    <source>
        <dbReference type="ARBA" id="ARBA00022723"/>
    </source>
</evidence>
<dbReference type="PANTHER" id="PTHR11644">
    <property type="entry name" value="CYTIDINE DEAMINASE"/>
    <property type="match status" value="1"/>
</dbReference>
<comment type="cofactor">
    <cofactor evidence="1 12 13">
        <name>Zn(2+)</name>
        <dbReference type="ChEBI" id="CHEBI:29105"/>
    </cofactor>
</comment>
<dbReference type="EC" id="3.5.4.5" evidence="4 13"/>
<evidence type="ECO:0000256" key="8">
    <source>
        <dbReference type="ARBA" id="ARBA00032005"/>
    </source>
</evidence>
<keyword evidence="15" id="KW-1185">Reference proteome</keyword>
<name>A0AAF3FLM1_9BILA</name>
<proteinExistence type="inferred from homology"/>
<evidence type="ECO:0000256" key="2">
    <source>
        <dbReference type="ARBA" id="ARBA00003949"/>
    </source>
</evidence>
<dbReference type="InterPro" id="IPR050202">
    <property type="entry name" value="Cyt/Deoxycyt_deaminase"/>
</dbReference>
<dbReference type="NCBIfam" id="NF004064">
    <property type="entry name" value="PRK05578.1"/>
    <property type="match status" value="1"/>
</dbReference>
<comment type="function">
    <text evidence="2 13">This enzyme scavenges exogenous and endogenous cytidine and 2'-deoxycytidine for UMP synthesis.</text>
</comment>
<evidence type="ECO:0000256" key="9">
    <source>
        <dbReference type="ARBA" id="ARBA00049558"/>
    </source>
</evidence>
<comment type="catalytic activity">
    <reaction evidence="9 13">
        <text>cytidine + H2O + H(+) = uridine + NH4(+)</text>
        <dbReference type="Rhea" id="RHEA:16069"/>
        <dbReference type="ChEBI" id="CHEBI:15377"/>
        <dbReference type="ChEBI" id="CHEBI:15378"/>
        <dbReference type="ChEBI" id="CHEBI:16704"/>
        <dbReference type="ChEBI" id="CHEBI:17562"/>
        <dbReference type="ChEBI" id="CHEBI:28938"/>
        <dbReference type="EC" id="3.5.4.5"/>
    </reaction>
</comment>
<evidence type="ECO:0000256" key="6">
    <source>
        <dbReference type="ARBA" id="ARBA00022801"/>
    </source>
</evidence>
<comment type="similarity">
    <text evidence="3 13">Belongs to the cytidine and deoxycytidylate deaminase family.</text>
</comment>
<dbReference type="GO" id="GO:0005829">
    <property type="term" value="C:cytosol"/>
    <property type="evidence" value="ECO:0007669"/>
    <property type="project" value="TreeGrafter"/>
</dbReference>
<keyword evidence="6 13" id="KW-0378">Hydrolase</keyword>
<dbReference type="Proteomes" id="UP000887575">
    <property type="component" value="Unassembled WGS sequence"/>
</dbReference>
<feature type="binding site" evidence="12">
    <location>
        <position position="54"/>
    </location>
    <ligand>
        <name>Zn(2+)</name>
        <dbReference type="ChEBI" id="CHEBI:29105"/>
        <note>catalytic</note>
    </ligand>
</feature>
<dbReference type="NCBIfam" id="TIGR01354">
    <property type="entry name" value="cyt_deam_tetra"/>
    <property type="match status" value="1"/>
</dbReference>
<evidence type="ECO:0000256" key="12">
    <source>
        <dbReference type="PIRSR" id="PIRSR606262-3"/>
    </source>
</evidence>
<feature type="binding site" evidence="12">
    <location>
        <position position="87"/>
    </location>
    <ligand>
        <name>Zn(2+)</name>
        <dbReference type="ChEBI" id="CHEBI:29105"/>
        <note>catalytic</note>
    </ligand>
</feature>
<feature type="domain" description="CMP/dCMP-type deaminase" evidence="14">
    <location>
        <begin position="2"/>
        <end position="128"/>
    </location>
</feature>
<feature type="binding site" evidence="12">
    <location>
        <position position="90"/>
    </location>
    <ligand>
        <name>Zn(2+)</name>
        <dbReference type="ChEBI" id="CHEBI:29105"/>
        <note>catalytic</note>
    </ligand>
</feature>
<evidence type="ECO:0000256" key="7">
    <source>
        <dbReference type="ARBA" id="ARBA00022833"/>
    </source>
</evidence>
<evidence type="ECO:0000313" key="17">
    <source>
        <dbReference type="WBParaSite" id="MBELARI_LOCUS8041"/>
    </source>
</evidence>
<evidence type="ECO:0000313" key="15">
    <source>
        <dbReference type="Proteomes" id="UP000887575"/>
    </source>
</evidence>
<dbReference type="WBParaSite" id="MBELARI_LOCUS8041">
    <property type="protein sequence ID" value="MBELARI_LOCUS8041"/>
    <property type="gene ID" value="MBELARI_LOCUS8041"/>
</dbReference>
<dbReference type="Gene3D" id="3.40.140.10">
    <property type="entry name" value="Cytidine Deaminase, domain 2"/>
    <property type="match status" value="1"/>
</dbReference>
<dbReference type="SUPFAM" id="SSF53927">
    <property type="entry name" value="Cytidine deaminase-like"/>
    <property type="match status" value="1"/>
</dbReference>
<evidence type="ECO:0000256" key="10">
    <source>
        <dbReference type="PIRSR" id="PIRSR606262-1"/>
    </source>
</evidence>
<organism evidence="15 17">
    <name type="scientific">Mesorhabditis belari</name>
    <dbReference type="NCBI Taxonomy" id="2138241"/>
    <lineage>
        <taxon>Eukaryota</taxon>
        <taxon>Metazoa</taxon>
        <taxon>Ecdysozoa</taxon>
        <taxon>Nematoda</taxon>
        <taxon>Chromadorea</taxon>
        <taxon>Rhabditida</taxon>
        <taxon>Rhabditina</taxon>
        <taxon>Rhabditomorpha</taxon>
        <taxon>Rhabditoidea</taxon>
        <taxon>Rhabditidae</taxon>
        <taxon>Mesorhabditinae</taxon>
        <taxon>Mesorhabditis</taxon>
    </lineage>
</organism>
<reference evidence="16 17" key="1">
    <citation type="submission" date="2024-02" db="UniProtKB">
        <authorList>
            <consortium name="WormBaseParasite"/>
        </authorList>
    </citation>
    <scope>IDENTIFICATION</scope>
</reference>
<dbReference type="PANTHER" id="PTHR11644:SF2">
    <property type="entry name" value="CYTIDINE DEAMINASE"/>
    <property type="match status" value="1"/>
</dbReference>